<organism evidence="4 5">
    <name type="scientific">Candidatus Rhodobacter oscarellae</name>
    <dbReference type="NCBI Taxonomy" id="1675527"/>
    <lineage>
        <taxon>Bacteria</taxon>
        <taxon>Pseudomonadati</taxon>
        <taxon>Pseudomonadota</taxon>
        <taxon>Alphaproteobacteria</taxon>
        <taxon>Rhodobacterales</taxon>
        <taxon>Rhodobacter group</taxon>
        <taxon>Rhodobacter</taxon>
    </lineage>
</organism>
<dbReference type="RefSeq" id="WP_160314520.1">
    <property type="nucleotide sequence ID" value="NZ_LFTY01000002.1"/>
</dbReference>
<sequence length="357" mass="38460">MQRRKILLSLAAAATLALPAAADDPMKIGFVYPSPIADVGWSAELNAGRLAIEEAFGDKVETFFVENVPEGPDAARIINQMAAQGADMIMLGSFGYMNDGISLAERRPDLTFIHASGYQLADNFSNFQSRNYETSYLVGMAAADVTESNTVGIVAAFAIPEVVGMINGFTLGLQAVKPDVTVKVVWLNSWFDPPKAQESARALIAQDADVVYSLYQDTPSVVTVAEEEGVWVINTSSDMKEYAPNWLLASQIADWSNYFVASAQATMDGTFQGEAFWGGYVDDTVDVKSWSSSISAETMTMIESAEAAMRAGEFHPLTGPIMDQDGTERLAAGEVIDDASMSGINWLVAGVETRIPQ</sequence>
<dbReference type="SUPFAM" id="SSF53822">
    <property type="entry name" value="Periplasmic binding protein-like I"/>
    <property type="match status" value="1"/>
</dbReference>
<evidence type="ECO:0000313" key="5">
    <source>
        <dbReference type="Proteomes" id="UP000037178"/>
    </source>
</evidence>
<evidence type="ECO:0000256" key="2">
    <source>
        <dbReference type="SAM" id="SignalP"/>
    </source>
</evidence>
<dbReference type="Pfam" id="PF02608">
    <property type="entry name" value="Bmp"/>
    <property type="match status" value="1"/>
</dbReference>
<dbReference type="Proteomes" id="UP000037178">
    <property type="component" value="Unassembled WGS sequence"/>
</dbReference>
<dbReference type="PANTHER" id="PTHR43208:SF1">
    <property type="entry name" value="ABC TRANSPORTER SUBSTRATE-BINDING PROTEIN"/>
    <property type="match status" value="1"/>
</dbReference>
<dbReference type="Gene3D" id="3.40.50.2300">
    <property type="match status" value="2"/>
</dbReference>
<reference evidence="4 5" key="1">
    <citation type="submission" date="2015-06" db="EMBL/GenBank/DDBJ databases">
        <title>Draft genome sequence of an Alphaproteobacteria species associated to the Mediterranean sponge Oscarella lobularis.</title>
        <authorList>
            <person name="Jourda C."/>
            <person name="Santini S."/>
            <person name="Claverie J.-M."/>
        </authorList>
    </citation>
    <scope>NUCLEOTIDE SEQUENCE [LARGE SCALE GENOMIC DNA]</scope>
    <source>
        <strain evidence="4">IGS</strain>
    </source>
</reference>
<evidence type="ECO:0000256" key="1">
    <source>
        <dbReference type="ARBA" id="ARBA00022729"/>
    </source>
</evidence>
<dbReference type="InterPro" id="IPR003760">
    <property type="entry name" value="PnrA-like"/>
</dbReference>
<dbReference type="OrthoDB" id="9781639at2"/>
<comment type="caution">
    <text evidence="4">The sequence shown here is derived from an EMBL/GenBank/DDBJ whole genome shotgun (WGS) entry which is preliminary data.</text>
</comment>
<dbReference type="InterPro" id="IPR052910">
    <property type="entry name" value="ABC-Purine-Binding"/>
</dbReference>
<keyword evidence="1 2" id="KW-0732">Signal</keyword>
<dbReference type="EMBL" id="LFTY01000002">
    <property type="protein sequence ID" value="KMW58666.1"/>
    <property type="molecule type" value="Genomic_DNA"/>
</dbReference>
<dbReference type="STRING" id="1675527.AIOL_003645"/>
<proteinExistence type="predicted"/>
<feature type="chain" id="PRO_5005318050" evidence="2">
    <location>
        <begin position="23"/>
        <end position="357"/>
    </location>
</feature>
<feature type="domain" description="ABC transporter substrate-binding protein PnrA-like" evidence="3">
    <location>
        <begin position="27"/>
        <end position="302"/>
    </location>
</feature>
<dbReference type="GO" id="GO:0005886">
    <property type="term" value="C:plasma membrane"/>
    <property type="evidence" value="ECO:0007669"/>
    <property type="project" value="InterPro"/>
</dbReference>
<dbReference type="InterPro" id="IPR028082">
    <property type="entry name" value="Peripla_BP_I"/>
</dbReference>
<dbReference type="AlphaFoldDB" id="A0A0J9E7J3"/>
<dbReference type="PANTHER" id="PTHR43208">
    <property type="entry name" value="ABC TRANSPORTER SUBSTRATE-BINDING PROTEIN"/>
    <property type="match status" value="1"/>
</dbReference>
<feature type="signal peptide" evidence="2">
    <location>
        <begin position="1"/>
        <end position="22"/>
    </location>
</feature>
<evidence type="ECO:0000259" key="3">
    <source>
        <dbReference type="Pfam" id="PF02608"/>
    </source>
</evidence>
<dbReference type="PATRIC" id="fig|1675527.3.peg.3816"/>
<dbReference type="CDD" id="cd19963">
    <property type="entry name" value="PBP1_BMP-like"/>
    <property type="match status" value="1"/>
</dbReference>
<evidence type="ECO:0000313" key="4">
    <source>
        <dbReference type="EMBL" id="KMW58666.1"/>
    </source>
</evidence>
<accession>A0A0J9E7J3</accession>
<gene>
    <name evidence="4" type="ORF">AIOL_003645</name>
</gene>
<keyword evidence="5" id="KW-1185">Reference proteome</keyword>
<protein>
    <submittedName>
        <fullName evidence="4">Nucleoside ABC transporter, periplasmic nucleoside-binding protein</fullName>
    </submittedName>
</protein>
<name>A0A0J9E7J3_9RHOB</name>